<dbReference type="Proteomes" id="UP000035642">
    <property type="component" value="Unassembled WGS sequence"/>
</dbReference>
<accession>A0A0K0CWG0</accession>
<dbReference type="WBParaSite" id="ACAC_0000177901-mRNA-1">
    <property type="protein sequence ID" value="ACAC_0000177901-mRNA-1"/>
    <property type="gene ID" value="ACAC_0000177901"/>
</dbReference>
<organism evidence="1 2">
    <name type="scientific">Angiostrongylus cantonensis</name>
    <name type="common">Rat lungworm</name>
    <dbReference type="NCBI Taxonomy" id="6313"/>
    <lineage>
        <taxon>Eukaryota</taxon>
        <taxon>Metazoa</taxon>
        <taxon>Ecdysozoa</taxon>
        <taxon>Nematoda</taxon>
        <taxon>Chromadorea</taxon>
        <taxon>Rhabditida</taxon>
        <taxon>Rhabditina</taxon>
        <taxon>Rhabditomorpha</taxon>
        <taxon>Strongyloidea</taxon>
        <taxon>Metastrongylidae</taxon>
        <taxon>Angiostrongylus</taxon>
    </lineage>
</organism>
<reference evidence="2" key="2">
    <citation type="submission" date="2017-02" db="UniProtKB">
        <authorList>
            <consortium name="WormBaseParasite"/>
        </authorList>
    </citation>
    <scope>IDENTIFICATION</scope>
</reference>
<proteinExistence type="predicted"/>
<dbReference type="AlphaFoldDB" id="A0A0K0CWG0"/>
<reference evidence="1" key="1">
    <citation type="submission" date="2012-09" db="EMBL/GenBank/DDBJ databases">
        <authorList>
            <person name="Martin A.A."/>
        </authorList>
    </citation>
    <scope>NUCLEOTIDE SEQUENCE</scope>
</reference>
<sequence length="94" mass="10762">MCDKERANVTKRLNTAIARSRLRQLKRIDELGKLITDVLLAENECLSCLYKLVLAKNRLLSKRYKVLLAEKRRLSAMQEQLANLPHEAKNAEAG</sequence>
<evidence type="ECO:0000313" key="1">
    <source>
        <dbReference type="Proteomes" id="UP000035642"/>
    </source>
</evidence>
<evidence type="ECO:0000313" key="2">
    <source>
        <dbReference type="WBParaSite" id="ACAC_0000177901-mRNA-1"/>
    </source>
</evidence>
<name>A0A0K0CWG0_ANGCA</name>
<keyword evidence="1" id="KW-1185">Reference proteome</keyword>
<protein>
    <submittedName>
        <fullName evidence="2">BZIP domain-containing protein</fullName>
    </submittedName>
</protein>